<reference evidence="1" key="1">
    <citation type="submission" date="2022-10" db="EMBL/GenBank/DDBJ databases">
        <title>Culturing micro-colonial fungi from biological soil crusts in the Mojave desert and describing Neophaeococcomyces mojavensis, and introducing the new genera and species Taxawa tesnikishii.</title>
        <authorList>
            <person name="Kurbessoian T."/>
            <person name="Stajich J.E."/>
        </authorList>
    </citation>
    <scope>NUCLEOTIDE SEQUENCE</scope>
    <source>
        <strain evidence="1">JES_112</strain>
    </source>
</reference>
<accession>A0ACC3AIU2</accession>
<keyword evidence="2" id="KW-1185">Reference proteome</keyword>
<protein>
    <submittedName>
        <fullName evidence="1">Phosphatidylinositol 3,4,5-trisphosphate-dependent Rac exchanger 2 protein</fullName>
    </submittedName>
</protein>
<gene>
    <name evidence="1" type="primary">rex2</name>
    <name evidence="1" type="ORF">H2198_000927</name>
</gene>
<name>A0ACC3AIU2_9EURO</name>
<proteinExistence type="predicted"/>
<dbReference type="Proteomes" id="UP001172386">
    <property type="component" value="Unassembled WGS sequence"/>
</dbReference>
<sequence length="190" mass="21278">MATSKSMNPLVWIDCEMTGLNPESDTILSISCFITSHDLNFVEPKGYHAVISTSALVLNGMDEWCTQTHTASGLVAACQAPTAIPVSQASEEVLAYIKQYVPDQRIALLAGNSVHADKMFLVKEPWKPIIDHLHYRILDVSAIKEAARRWCSDSVLERVPVKKNTHTAREDILESLQEARFYMGLFKQMK</sequence>
<evidence type="ECO:0000313" key="2">
    <source>
        <dbReference type="Proteomes" id="UP001172386"/>
    </source>
</evidence>
<organism evidence="1 2">
    <name type="scientific">Neophaeococcomyces mojaviensis</name>
    <dbReference type="NCBI Taxonomy" id="3383035"/>
    <lineage>
        <taxon>Eukaryota</taxon>
        <taxon>Fungi</taxon>
        <taxon>Dikarya</taxon>
        <taxon>Ascomycota</taxon>
        <taxon>Pezizomycotina</taxon>
        <taxon>Eurotiomycetes</taxon>
        <taxon>Chaetothyriomycetidae</taxon>
        <taxon>Chaetothyriales</taxon>
        <taxon>Chaetothyriales incertae sedis</taxon>
        <taxon>Neophaeococcomyces</taxon>
    </lineage>
</organism>
<comment type="caution">
    <text evidence="1">The sequence shown here is derived from an EMBL/GenBank/DDBJ whole genome shotgun (WGS) entry which is preliminary data.</text>
</comment>
<dbReference type="EMBL" id="JAPDRQ010000010">
    <property type="protein sequence ID" value="KAJ9663166.1"/>
    <property type="molecule type" value="Genomic_DNA"/>
</dbReference>
<evidence type="ECO:0000313" key="1">
    <source>
        <dbReference type="EMBL" id="KAJ9663166.1"/>
    </source>
</evidence>